<evidence type="ECO:0000259" key="4">
    <source>
        <dbReference type="Pfam" id="PF24554"/>
    </source>
</evidence>
<feature type="domain" description="DUF7603" evidence="4">
    <location>
        <begin position="780"/>
        <end position="888"/>
    </location>
</feature>
<feature type="compositionally biased region" description="Low complexity" evidence="3">
    <location>
        <begin position="363"/>
        <end position="372"/>
    </location>
</feature>
<feature type="region of interest" description="Disordered" evidence="3">
    <location>
        <begin position="930"/>
        <end position="954"/>
    </location>
</feature>
<feature type="region of interest" description="Disordered" evidence="3">
    <location>
        <begin position="69"/>
        <end position="92"/>
    </location>
</feature>
<dbReference type="Pfam" id="PF24554">
    <property type="entry name" value="DUF7603"/>
    <property type="match status" value="1"/>
</dbReference>
<feature type="coiled-coil region" evidence="2">
    <location>
        <begin position="774"/>
        <end position="815"/>
    </location>
</feature>
<sequence length="1035" mass="115930">MQAVQAPIEGAPPPQASPSRQKPSSLASISIASFAAFRSLASEPVLVAVQSPVRRKPLPANSPVVGRFTADHYNSLPPAVPPKDILPSSQRSRLPVTALAPPWSDDDLFLPRNLDDNPHGRTPLTGIAPQLPFPSRKSSLAVARNSPAPVPSASRHDRSASSVHPQRQSRTEVLKAFGSRGAHARSPTMPNMAFIPDSRLPDLKLKLDGVTEDFIDDYGAEDDSRPRQTNKPKSPGGAFTSFFGWNSRPQNGAESPGTTFSEKSLSPDSPRHKQSSMSAKTKPNGLDIPAANSLGSYFNVPGTPLLSSSPQMNAHVEELERELREVSSELAASIQREMELEDEVERWKAESSTTYSDNRRTSDYYSDSGTSSVRFPIGDPESKMEELDTLRRKAEQERASLKVRMAERLQEELRRRRDLEEQVQQLEDQVSDKSRSGSLVETPKVKQLALSLEDAKRRLVEERQVKENFEDLLTALREELEKHRNEADNLREEVVPQLRARLEVLETEAADTERLVYETTRMQQEIQQLRTANQSLAAAQRTQQQMPPPPVQFQSIAEEADIAPLPKLRVGLTRSNSLARSSAGFNSKRSSLSRSNSVKDRSGDASPVGAPTISNPVKELEEQRDALHKALKHLLQRQEMQQKEFQRRIKELEAERDAALNLTPRRTAFHKEVTGLRQEVNSLRRRADDALEQKWQCEKGLGGLRMDLDRAQQETGSLRDLLREHDISIPEIRIENEPLALDKAYNELRTTHALSLARVQQLESTDGDSLGAAGAEAERTLELLKQSISDAEAERDYAQGEAEEYRKQARSLQKSEMGHLSKEQKLSSELFAAATRMDELSEKIQLQLRANGALRTRLTEAIMRGEQEQQKSTQQIIQLEQRLKTAEDRVMFAQQSSEDAVARHEDEVQAIKESHTSHLRRVRSGLLSPAAFSPKMPSSPVFAQRSPRLGVTTSGPAMTFAEATKTEMLEKRVEELEKALRDADHEMEEVVGRMNTAQIEVADLQFERDEAMRRTRRLQAEILAEREKVKTLMAL</sequence>
<organism evidence="5 6">
    <name type="scientific">Clathrospora elynae</name>
    <dbReference type="NCBI Taxonomy" id="706981"/>
    <lineage>
        <taxon>Eukaryota</taxon>
        <taxon>Fungi</taxon>
        <taxon>Dikarya</taxon>
        <taxon>Ascomycota</taxon>
        <taxon>Pezizomycotina</taxon>
        <taxon>Dothideomycetes</taxon>
        <taxon>Pleosporomycetidae</taxon>
        <taxon>Pleosporales</taxon>
        <taxon>Diademaceae</taxon>
        <taxon>Clathrospora</taxon>
    </lineage>
</organism>
<feature type="compositionally biased region" description="Low complexity" evidence="3">
    <location>
        <begin position="586"/>
        <end position="596"/>
    </location>
</feature>
<dbReference type="Proteomes" id="UP000800038">
    <property type="component" value="Unassembled WGS sequence"/>
</dbReference>
<dbReference type="InterPro" id="IPR056023">
    <property type="entry name" value="DUF7603"/>
</dbReference>
<proteinExistence type="predicted"/>
<feature type="coiled-coil region" evidence="2">
    <location>
        <begin position="966"/>
        <end position="1028"/>
    </location>
</feature>
<feature type="coiled-coil region" evidence="2">
    <location>
        <begin position="862"/>
        <end position="896"/>
    </location>
</feature>
<dbReference type="PANTHER" id="PTHR32083">
    <property type="entry name" value="CILIA AND FLAGELLA-ASSOCIATED PROTEIN 58-RELATED"/>
    <property type="match status" value="1"/>
</dbReference>
<feature type="region of interest" description="Disordered" evidence="3">
    <location>
        <begin position="577"/>
        <end position="613"/>
    </location>
</feature>
<evidence type="ECO:0000256" key="2">
    <source>
        <dbReference type="SAM" id="Coils"/>
    </source>
</evidence>
<feature type="coiled-coil region" evidence="2">
    <location>
        <begin position="617"/>
        <end position="693"/>
    </location>
</feature>
<feature type="region of interest" description="Disordered" evidence="3">
    <location>
        <begin position="1"/>
        <end position="24"/>
    </location>
</feature>
<dbReference type="AlphaFoldDB" id="A0A6A5SXI9"/>
<dbReference type="EMBL" id="ML976016">
    <property type="protein sequence ID" value="KAF1944548.1"/>
    <property type="molecule type" value="Genomic_DNA"/>
</dbReference>
<accession>A0A6A5SXI9</accession>
<feature type="region of interest" description="Disordered" evidence="3">
    <location>
        <begin position="343"/>
        <end position="387"/>
    </location>
</feature>
<feature type="region of interest" description="Disordered" evidence="3">
    <location>
        <begin position="105"/>
        <end position="194"/>
    </location>
</feature>
<name>A0A6A5SXI9_9PLEO</name>
<feature type="compositionally biased region" description="Polar residues" evidence="3">
    <location>
        <begin position="243"/>
        <end position="267"/>
    </location>
</feature>
<dbReference type="OrthoDB" id="5395440at2759"/>
<protein>
    <recommendedName>
        <fullName evidence="4">DUF7603 domain-containing protein</fullName>
    </recommendedName>
</protein>
<reference evidence="5" key="1">
    <citation type="journal article" date="2020" name="Stud. Mycol.">
        <title>101 Dothideomycetes genomes: a test case for predicting lifestyles and emergence of pathogens.</title>
        <authorList>
            <person name="Haridas S."/>
            <person name="Albert R."/>
            <person name="Binder M."/>
            <person name="Bloem J."/>
            <person name="Labutti K."/>
            <person name="Salamov A."/>
            <person name="Andreopoulos B."/>
            <person name="Baker S."/>
            <person name="Barry K."/>
            <person name="Bills G."/>
            <person name="Bluhm B."/>
            <person name="Cannon C."/>
            <person name="Castanera R."/>
            <person name="Culley D."/>
            <person name="Daum C."/>
            <person name="Ezra D."/>
            <person name="Gonzalez J."/>
            <person name="Henrissat B."/>
            <person name="Kuo A."/>
            <person name="Liang C."/>
            <person name="Lipzen A."/>
            <person name="Lutzoni F."/>
            <person name="Magnuson J."/>
            <person name="Mondo S."/>
            <person name="Nolan M."/>
            <person name="Ohm R."/>
            <person name="Pangilinan J."/>
            <person name="Park H.-J."/>
            <person name="Ramirez L."/>
            <person name="Alfaro M."/>
            <person name="Sun H."/>
            <person name="Tritt A."/>
            <person name="Yoshinaga Y."/>
            <person name="Zwiers L.-H."/>
            <person name="Turgeon B."/>
            <person name="Goodwin S."/>
            <person name="Spatafora J."/>
            <person name="Crous P."/>
            <person name="Grigoriev I."/>
        </authorList>
    </citation>
    <scope>NUCLEOTIDE SEQUENCE</scope>
    <source>
        <strain evidence="5">CBS 161.51</strain>
    </source>
</reference>
<evidence type="ECO:0000313" key="6">
    <source>
        <dbReference type="Proteomes" id="UP000800038"/>
    </source>
</evidence>
<keyword evidence="1 2" id="KW-0175">Coiled coil</keyword>
<keyword evidence="6" id="KW-1185">Reference proteome</keyword>
<evidence type="ECO:0000256" key="3">
    <source>
        <dbReference type="SAM" id="MobiDB-lite"/>
    </source>
</evidence>
<evidence type="ECO:0000313" key="5">
    <source>
        <dbReference type="EMBL" id="KAF1944548.1"/>
    </source>
</evidence>
<evidence type="ECO:0000256" key="1">
    <source>
        <dbReference type="ARBA" id="ARBA00023054"/>
    </source>
</evidence>
<gene>
    <name evidence="5" type="ORF">EJ02DRAFT_95088</name>
</gene>
<feature type="region of interest" description="Disordered" evidence="3">
    <location>
        <begin position="217"/>
        <end position="292"/>
    </location>
</feature>